<accession>A0A382M2T3</accession>
<organism evidence="2">
    <name type="scientific">marine metagenome</name>
    <dbReference type="NCBI Taxonomy" id="408172"/>
    <lineage>
        <taxon>unclassified sequences</taxon>
        <taxon>metagenomes</taxon>
        <taxon>ecological metagenomes</taxon>
    </lineage>
</organism>
<dbReference type="PANTHER" id="PTHR43190:SF3">
    <property type="entry name" value="N-ACETYL-D-GLUCOSAMINE KINASE"/>
    <property type="match status" value="1"/>
</dbReference>
<dbReference type="Gene3D" id="3.30.420.40">
    <property type="match status" value="2"/>
</dbReference>
<gene>
    <name evidence="2" type="ORF">METZ01_LOCUS295782</name>
</gene>
<evidence type="ECO:0000259" key="1">
    <source>
        <dbReference type="Pfam" id="PF01869"/>
    </source>
</evidence>
<dbReference type="AlphaFoldDB" id="A0A382M2T3"/>
<evidence type="ECO:0000313" key="2">
    <source>
        <dbReference type="EMBL" id="SVC42928.1"/>
    </source>
</evidence>
<protein>
    <recommendedName>
        <fullName evidence="1">ATPase BadF/BadG/BcrA/BcrD type domain-containing protein</fullName>
    </recommendedName>
</protein>
<dbReference type="InterPro" id="IPR043129">
    <property type="entry name" value="ATPase_NBD"/>
</dbReference>
<proteinExistence type="predicted"/>
<name>A0A382M2T3_9ZZZZ</name>
<feature type="domain" description="ATPase BadF/BadG/BcrA/BcrD type" evidence="1">
    <location>
        <begin position="10"/>
        <end position="306"/>
    </location>
</feature>
<dbReference type="PANTHER" id="PTHR43190">
    <property type="entry name" value="N-ACETYL-D-GLUCOSAMINE KINASE"/>
    <property type="match status" value="1"/>
</dbReference>
<dbReference type="InterPro" id="IPR052519">
    <property type="entry name" value="Euk-type_GlcNAc_Kinase"/>
</dbReference>
<dbReference type="InterPro" id="IPR002731">
    <property type="entry name" value="ATPase_BadF"/>
</dbReference>
<dbReference type="Pfam" id="PF01869">
    <property type="entry name" value="BcrAD_BadFG"/>
    <property type="match status" value="1"/>
</dbReference>
<sequence length="328" mass="35397">MNKNDLFYIIGVDGGASKTRGVLFSDSGETLVTTIDKGSNLSLNSESASDRILNIISNLCKEANIPVDHVDAVGLGIAGSSNQDGRDLLFGKLDRMHLSQRTLIMNDAEAAYELSCPGDLGVLVTVGTGVICISRSGNKTIREAGKGHGQGDIGSGYWIGKQAILNLTLNETTVMGDRDLEDIMEVFLSHVDEEEFQSAIESLNENDEAVFIIAGLAEHIINLAEKGNEIALSVVQEATHTVADYILALIDTLEYNKQNIVLAGNGSVIKNDFFRKSLNDELRFNFPQIKWTFSALSPAYGAGILAARLHDVEVKVNDILKGDMLVPA</sequence>
<dbReference type="SUPFAM" id="SSF53067">
    <property type="entry name" value="Actin-like ATPase domain"/>
    <property type="match status" value="2"/>
</dbReference>
<dbReference type="EMBL" id="UINC01090728">
    <property type="protein sequence ID" value="SVC42928.1"/>
    <property type="molecule type" value="Genomic_DNA"/>
</dbReference>
<reference evidence="2" key="1">
    <citation type="submission" date="2018-05" db="EMBL/GenBank/DDBJ databases">
        <authorList>
            <person name="Lanie J.A."/>
            <person name="Ng W.-L."/>
            <person name="Kazmierczak K.M."/>
            <person name="Andrzejewski T.M."/>
            <person name="Davidsen T.M."/>
            <person name="Wayne K.J."/>
            <person name="Tettelin H."/>
            <person name="Glass J.I."/>
            <person name="Rusch D."/>
            <person name="Podicherti R."/>
            <person name="Tsui H.-C.T."/>
            <person name="Winkler M.E."/>
        </authorList>
    </citation>
    <scope>NUCLEOTIDE SEQUENCE</scope>
</reference>